<dbReference type="Gene3D" id="3.80.10.10">
    <property type="entry name" value="Ribonuclease Inhibitor"/>
    <property type="match status" value="1"/>
</dbReference>
<dbReference type="SUPFAM" id="SSF52047">
    <property type="entry name" value="RNI-like"/>
    <property type="match status" value="1"/>
</dbReference>
<organism evidence="2 3">
    <name type="scientific">Mycena albidolilacea</name>
    <dbReference type="NCBI Taxonomy" id="1033008"/>
    <lineage>
        <taxon>Eukaryota</taxon>
        <taxon>Fungi</taxon>
        <taxon>Dikarya</taxon>
        <taxon>Basidiomycota</taxon>
        <taxon>Agaricomycotina</taxon>
        <taxon>Agaricomycetes</taxon>
        <taxon>Agaricomycetidae</taxon>
        <taxon>Agaricales</taxon>
        <taxon>Marasmiineae</taxon>
        <taxon>Mycenaceae</taxon>
        <taxon>Mycena</taxon>
    </lineage>
</organism>
<comment type="caution">
    <text evidence="2">The sequence shown here is derived from an EMBL/GenBank/DDBJ whole genome shotgun (WGS) entry which is preliminary data.</text>
</comment>
<dbReference type="InterPro" id="IPR032675">
    <property type="entry name" value="LRR_dom_sf"/>
</dbReference>
<feature type="domain" description="F-box" evidence="1">
    <location>
        <begin position="40"/>
        <end position="85"/>
    </location>
</feature>
<name>A0AAD6ZPT8_9AGAR</name>
<evidence type="ECO:0000259" key="1">
    <source>
        <dbReference type="PROSITE" id="PS50181"/>
    </source>
</evidence>
<dbReference type="Proteomes" id="UP001218218">
    <property type="component" value="Unassembled WGS sequence"/>
</dbReference>
<dbReference type="Gene3D" id="1.20.1280.50">
    <property type="match status" value="1"/>
</dbReference>
<dbReference type="InterPro" id="IPR036047">
    <property type="entry name" value="F-box-like_dom_sf"/>
</dbReference>
<reference evidence="2" key="1">
    <citation type="submission" date="2023-03" db="EMBL/GenBank/DDBJ databases">
        <title>Massive genome expansion in bonnet fungi (Mycena s.s.) driven by repeated elements and novel gene families across ecological guilds.</title>
        <authorList>
            <consortium name="Lawrence Berkeley National Laboratory"/>
            <person name="Harder C.B."/>
            <person name="Miyauchi S."/>
            <person name="Viragh M."/>
            <person name="Kuo A."/>
            <person name="Thoen E."/>
            <person name="Andreopoulos B."/>
            <person name="Lu D."/>
            <person name="Skrede I."/>
            <person name="Drula E."/>
            <person name="Henrissat B."/>
            <person name="Morin E."/>
            <person name="Kohler A."/>
            <person name="Barry K."/>
            <person name="LaButti K."/>
            <person name="Morin E."/>
            <person name="Salamov A."/>
            <person name="Lipzen A."/>
            <person name="Mereny Z."/>
            <person name="Hegedus B."/>
            <person name="Baldrian P."/>
            <person name="Stursova M."/>
            <person name="Weitz H."/>
            <person name="Taylor A."/>
            <person name="Grigoriev I.V."/>
            <person name="Nagy L.G."/>
            <person name="Martin F."/>
            <person name="Kauserud H."/>
        </authorList>
    </citation>
    <scope>NUCLEOTIDE SEQUENCE</scope>
    <source>
        <strain evidence="2">CBHHK002</strain>
    </source>
</reference>
<dbReference type="EMBL" id="JARIHO010000033">
    <property type="protein sequence ID" value="KAJ7333992.1"/>
    <property type="molecule type" value="Genomic_DNA"/>
</dbReference>
<dbReference type="PROSITE" id="PS50181">
    <property type="entry name" value="FBOX"/>
    <property type="match status" value="1"/>
</dbReference>
<keyword evidence="3" id="KW-1185">Reference proteome</keyword>
<evidence type="ECO:0000313" key="2">
    <source>
        <dbReference type="EMBL" id="KAJ7333992.1"/>
    </source>
</evidence>
<dbReference type="Pfam" id="PF12937">
    <property type="entry name" value="F-box-like"/>
    <property type="match status" value="1"/>
</dbReference>
<dbReference type="SUPFAM" id="SSF81383">
    <property type="entry name" value="F-box domain"/>
    <property type="match status" value="1"/>
</dbReference>
<sequence>MESPRTPGKVSGLLRRARRLTADFTGTSSRARRASKATGSLAYDVIPPELWLKVFSHIPLYLLASVTLACRSFRSLAQPLLFTTIVTHPEQGSSRGAQTSKYRKRVAERLEFFFSRHIAPTVWECKISLASPEEDNDLIDFIFDALPHLPTLTTLECRHVRLTPERLATLHNLCLTTITLELCFGEISDFTVAPSVPLQEVTFKYHDSSLIASPCSIFLSPTRLESLHATTISVLSSIARSETFTKLRTLDLPIECLATTDFLPALLRCPAVEHLALHTGARSLPHSFEALPPGVLPLLNSYRGPHHLAPAFLGGRTPGPHHVDIPRPARPHTLGASLAKLPRTVRTLSFALSTPDIPPTLLPTLHSLFPTLASLSILQPALSSRALKTLLLGLETESRYTSALTDLTLRAQGRDKYGLWVPPAESAADARACFAKVQSALVKTYPAIERVRFHHGAEQASVAWTRDLGSGGWIQVETQGPKNRATGVDALCDFDGGLLFIVFRALRSGWELGNIKFQVLGVRECRLFKFAQPFGINVQEIVERRDSDGFTGKVWYDSKCSDGAMEY</sequence>
<dbReference type="CDD" id="cd09917">
    <property type="entry name" value="F-box_SF"/>
    <property type="match status" value="1"/>
</dbReference>
<protein>
    <recommendedName>
        <fullName evidence="1">F-box domain-containing protein</fullName>
    </recommendedName>
</protein>
<dbReference type="AlphaFoldDB" id="A0AAD6ZPT8"/>
<evidence type="ECO:0000313" key="3">
    <source>
        <dbReference type="Proteomes" id="UP001218218"/>
    </source>
</evidence>
<dbReference type="InterPro" id="IPR001810">
    <property type="entry name" value="F-box_dom"/>
</dbReference>
<accession>A0AAD6ZPT8</accession>
<proteinExistence type="predicted"/>
<gene>
    <name evidence="2" type="ORF">DFH08DRAFT_1083481</name>
</gene>